<evidence type="ECO:0000259" key="12">
    <source>
        <dbReference type="Pfam" id="PF08366"/>
    </source>
</evidence>
<dbReference type="GO" id="GO:0006893">
    <property type="term" value="P:Golgi to plasma membrane transport"/>
    <property type="evidence" value="ECO:0007669"/>
    <property type="project" value="TreeGrafter"/>
</dbReference>
<evidence type="ECO:0000259" key="13">
    <source>
        <dbReference type="Pfam" id="PF08596"/>
    </source>
</evidence>
<dbReference type="SUPFAM" id="SSF50978">
    <property type="entry name" value="WD40 repeat-like"/>
    <property type="match status" value="2"/>
</dbReference>
<evidence type="ECO:0000313" key="14">
    <source>
        <dbReference type="EMBL" id="KAL0279474.1"/>
    </source>
</evidence>
<feature type="compositionally biased region" description="Basic and acidic residues" evidence="11">
    <location>
        <begin position="675"/>
        <end position="684"/>
    </location>
</feature>
<dbReference type="PANTHER" id="PTHR10241:SF29">
    <property type="entry name" value="LETHAL(2) GIANT LARVAE PROTEIN"/>
    <property type="match status" value="1"/>
</dbReference>
<dbReference type="EMBL" id="JARGDH010000001">
    <property type="protein sequence ID" value="KAL0279476.1"/>
    <property type="molecule type" value="Genomic_DNA"/>
</dbReference>
<evidence type="ECO:0000256" key="1">
    <source>
        <dbReference type="ARBA" id="ARBA00004308"/>
    </source>
</evidence>
<dbReference type="InterPro" id="IPR036322">
    <property type="entry name" value="WD40_repeat_dom_sf"/>
</dbReference>
<feature type="compositionally biased region" description="Acidic residues" evidence="11">
    <location>
        <begin position="945"/>
        <end position="962"/>
    </location>
</feature>
<evidence type="ECO:0000256" key="11">
    <source>
        <dbReference type="SAM" id="MobiDB-lite"/>
    </source>
</evidence>
<dbReference type="EMBL" id="JARGDH010000001">
    <property type="protein sequence ID" value="KAL0279474.1"/>
    <property type="molecule type" value="Genomic_DNA"/>
</dbReference>
<feature type="compositionally biased region" description="Acidic residues" evidence="11">
    <location>
        <begin position="916"/>
        <end position="936"/>
    </location>
</feature>
<feature type="region of interest" description="Disordered" evidence="11">
    <location>
        <begin position="638"/>
        <end position="684"/>
    </location>
</feature>
<evidence type="ECO:0000256" key="10">
    <source>
        <dbReference type="PROSITE-ProRule" id="PRU00221"/>
    </source>
</evidence>
<gene>
    <name evidence="14" type="ORF">PYX00_001022</name>
</gene>
<dbReference type="GO" id="GO:0051294">
    <property type="term" value="P:establishment of spindle orientation"/>
    <property type="evidence" value="ECO:0007669"/>
    <property type="project" value="TreeGrafter"/>
</dbReference>
<comment type="similarity">
    <text evidence="3">Belongs to the WD repeat L(2)GL family.</text>
</comment>
<dbReference type="EMBL" id="JARGDH010000001">
    <property type="protein sequence ID" value="KAL0279475.1"/>
    <property type="molecule type" value="Genomic_DNA"/>
</dbReference>
<dbReference type="GO" id="GO:0008593">
    <property type="term" value="P:regulation of Notch signaling pathway"/>
    <property type="evidence" value="ECO:0007669"/>
    <property type="project" value="TreeGrafter"/>
</dbReference>
<dbReference type="EMBL" id="JARGDH010000001">
    <property type="protein sequence ID" value="KAL0279477.1"/>
    <property type="molecule type" value="Genomic_DNA"/>
</dbReference>
<keyword evidence="4" id="KW-0268">Exocytosis</keyword>
<dbReference type="PROSITE" id="PS00678">
    <property type="entry name" value="WD_REPEATS_1"/>
    <property type="match status" value="1"/>
</dbReference>
<dbReference type="PANTHER" id="PTHR10241">
    <property type="entry name" value="LETHAL 2 GIANT LARVAE PROTEIN"/>
    <property type="match status" value="1"/>
</dbReference>
<keyword evidence="6" id="KW-0597">Phosphoprotein</keyword>
<reference evidence="14" key="1">
    <citation type="journal article" date="2024" name="Gigascience">
        <title>Chromosome-level genome of the poultry shaft louse Menopon gallinae provides insight into the host-switching and adaptive evolution of parasitic lice.</title>
        <authorList>
            <person name="Xu Y."/>
            <person name="Ma L."/>
            <person name="Liu S."/>
            <person name="Liang Y."/>
            <person name="Liu Q."/>
            <person name="He Z."/>
            <person name="Tian L."/>
            <person name="Duan Y."/>
            <person name="Cai W."/>
            <person name="Li H."/>
            <person name="Song F."/>
        </authorList>
    </citation>
    <scope>NUCLEOTIDE SEQUENCE</scope>
    <source>
        <strain evidence="14">Cailab_2023a</strain>
    </source>
</reference>
<dbReference type="InterPro" id="IPR000664">
    <property type="entry name" value="Lethal2_giant"/>
</dbReference>
<comment type="caution">
    <text evidence="14">The sequence shown here is derived from an EMBL/GenBank/DDBJ whole genome shotgun (WGS) entry which is preliminary data.</text>
</comment>
<evidence type="ECO:0000256" key="2">
    <source>
        <dbReference type="ARBA" id="ARBA00004496"/>
    </source>
</evidence>
<keyword evidence="5" id="KW-0963">Cytoplasm</keyword>
<dbReference type="InterPro" id="IPR013577">
    <property type="entry name" value="LLGL2"/>
</dbReference>
<dbReference type="Pfam" id="PF08366">
    <property type="entry name" value="LLGL"/>
    <property type="match status" value="1"/>
</dbReference>
<organism evidence="14">
    <name type="scientific">Menopon gallinae</name>
    <name type="common">poultry shaft louse</name>
    <dbReference type="NCBI Taxonomy" id="328185"/>
    <lineage>
        <taxon>Eukaryota</taxon>
        <taxon>Metazoa</taxon>
        <taxon>Ecdysozoa</taxon>
        <taxon>Arthropoda</taxon>
        <taxon>Hexapoda</taxon>
        <taxon>Insecta</taxon>
        <taxon>Pterygota</taxon>
        <taxon>Neoptera</taxon>
        <taxon>Paraneoptera</taxon>
        <taxon>Psocodea</taxon>
        <taxon>Troctomorpha</taxon>
        <taxon>Phthiraptera</taxon>
        <taxon>Amblycera</taxon>
        <taxon>Menoponidae</taxon>
        <taxon>Menopon</taxon>
    </lineage>
</organism>
<evidence type="ECO:0000256" key="3">
    <source>
        <dbReference type="ARBA" id="ARBA00008070"/>
    </source>
</evidence>
<dbReference type="GO" id="GO:0005886">
    <property type="term" value="C:plasma membrane"/>
    <property type="evidence" value="ECO:0007669"/>
    <property type="project" value="TreeGrafter"/>
</dbReference>
<evidence type="ECO:0000256" key="6">
    <source>
        <dbReference type="ARBA" id="ARBA00022553"/>
    </source>
</evidence>
<proteinExistence type="inferred from homology"/>
<dbReference type="GO" id="GO:0006887">
    <property type="term" value="P:exocytosis"/>
    <property type="evidence" value="ECO:0007669"/>
    <property type="project" value="UniProtKB-KW"/>
</dbReference>
<keyword evidence="7 10" id="KW-0853">WD repeat</keyword>
<dbReference type="GO" id="GO:0012505">
    <property type="term" value="C:endomembrane system"/>
    <property type="evidence" value="ECO:0007669"/>
    <property type="project" value="UniProtKB-SubCell"/>
</dbReference>
<dbReference type="InterPro" id="IPR019775">
    <property type="entry name" value="WD40_repeat_CS"/>
</dbReference>
<dbReference type="Pfam" id="PF00400">
    <property type="entry name" value="WD40"/>
    <property type="match status" value="2"/>
</dbReference>
<dbReference type="GO" id="GO:0019905">
    <property type="term" value="F:syntaxin binding"/>
    <property type="evidence" value="ECO:0007669"/>
    <property type="project" value="TreeGrafter"/>
</dbReference>
<name>A0AAW2IBD5_9NEOP</name>
<dbReference type="GO" id="GO:0032878">
    <property type="term" value="P:regulation of establishment or maintenance of cell polarity"/>
    <property type="evidence" value="ECO:0007669"/>
    <property type="project" value="TreeGrafter"/>
</dbReference>
<evidence type="ECO:0000256" key="8">
    <source>
        <dbReference type="ARBA" id="ARBA00022737"/>
    </source>
</evidence>
<evidence type="ECO:0000256" key="9">
    <source>
        <dbReference type="ARBA" id="ARBA00023136"/>
    </source>
</evidence>
<protein>
    <recommendedName>
        <fullName evidence="15">Lethal giant larvae</fullName>
    </recommendedName>
</protein>
<keyword evidence="9" id="KW-0472">Membrane</keyword>
<dbReference type="AlphaFoldDB" id="A0AAW2IBD5"/>
<dbReference type="SMART" id="SM00320">
    <property type="entry name" value="WD40"/>
    <property type="match status" value="5"/>
</dbReference>
<dbReference type="GO" id="GO:0045159">
    <property type="term" value="F:myosin II binding"/>
    <property type="evidence" value="ECO:0007669"/>
    <property type="project" value="TreeGrafter"/>
</dbReference>
<evidence type="ECO:0000256" key="5">
    <source>
        <dbReference type="ARBA" id="ARBA00022490"/>
    </source>
</evidence>
<dbReference type="InterPro" id="IPR013905">
    <property type="entry name" value="Lgl_C_dom"/>
</dbReference>
<evidence type="ECO:0008006" key="15">
    <source>
        <dbReference type="Google" id="ProtNLM"/>
    </source>
</evidence>
<dbReference type="Gene3D" id="2.130.10.10">
    <property type="entry name" value="YVTN repeat-like/Quinoprotein amine dehydrogenase"/>
    <property type="match status" value="3"/>
</dbReference>
<comment type="subcellular location">
    <subcellularLocation>
        <location evidence="2">Cytoplasm</location>
    </subcellularLocation>
    <subcellularLocation>
        <location evidence="1">Endomembrane system</location>
    </subcellularLocation>
</comment>
<dbReference type="PRINTS" id="PR00962">
    <property type="entry name" value="LETHAL2GIANT"/>
</dbReference>
<feature type="domain" description="Lethal giant larvae homologue 2" evidence="12">
    <location>
        <begin position="262"/>
        <end position="358"/>
    </location>
</feature>
<dbReference type="GO" id="GO:0005096">
    <property type="term" value="F:GTPase activator activity"/>
    <property type="evidence" value="ECO:0007669"/>
    <property type="project" value="TreeGrafter"/>
</dbReference>
<evidence type="ECO:0000256" key="4">
    <source>
        <dbReference type="ARBA" id="ARBA00022483"/>
    </source>
</evidence>
<dbReference type="InterPro" id="IPR015943">
    <property type="entry name" value="WD40/YVTN_repeat-like_dom_sf"/>
</dbReference>
<keyword evidence="8" id="KW-0677">Repeat</keyword>
<dbReference type="GO" id="GO:0030866">
    <property type="term" value="P:cortical actin cytoskeleton organization"/>
    <property type="evidence" value="ECO:0007669"/>
    <property type="project" value="TreeGrafter"/>
</dbReference>
<dbReference type="InterPro" id="IPR001680">
    <property type="entry name" value="WD40_rpt"/>
</dbReference>
<feature type="repeat" description="WD" evidence="10">
    <location>
        <begin position="427"/>
        <end position="440"/>
    </location>
</feature>
<feature type="domain" description="Lethal giant larvae (Lgl)-like C-terminal" evidence="13">
    <location>
        <begin position="780"/>
        <end position="897"/>
    </location>
</feature>
<dbReference type="GO" id="GO:0030864">
    <property type="term" value="C:cortical actin cytoskeleton"/>
    <property type="evidence" value="ECO:0007669"/>
    <property type="project" value="TreeGrafter"/>
</dbReference>
<feature type="region of interest" description="Disordered" evidence="11">
    <location>
        <begin position="912"/>
        <end position="980"/>
    </location>
</feature>
<sequence length="1038" mass="114883">MLKFIRGKAQPPSADRQKLQRELFAFRKTVHHGFPNKPTALAWDPELRLLALATANGTLKVYGKPGVEFYGHHHHTDGPVTRILFVPNQGRLITLCGDNSLHLWEINDGYFKEVKSQVLEGKLKTISAMIVDSSLEYLLLGTEGGNVYYLKLKTFKMSMSIIYLDVILQNMMGKYKVTNPGAVEALAEQPGKPNHILLGYTKGLMVLWDRSQRVPKQIFLNNQQVECLCWDSLGHRFISSHNDGSYAFWDVEKPDKPIEEPTTLYGPFPCKPVTKLIWKQIGQEDLIILAGGMPRASYSEKYTVTVYGNNGKTHVVLDFTSKVIDFTYIESETEDELGILLVLAEEELVAVDLSSDDMKMISLPYLASLHASAVTCSYHASGVRDILYELLKEAGQLQIKDMYSNKEWPTLGGTVLSEESDDHHEVLLTGHEDGTVRFWDCSGVTLSPLYKFSTAPLFATDMPASPSEDEEEWPPFKKIGTFDPYSDDPRLAVRRVWLCPESGTLIVAGAAGHVIVVTVGSDTESQIPIRTMNIVSDRDNFVWKGHEALVPNKEAPSVQQPGFQVSSILQIHPPVGITALCCSTDLGLIGVGTAHGLVLYDYVRMKPVIAKCTLNPNDISGAGDAPISRRKSFKKSLRESFRRLRRGRSTRGAGGDKRGVTSPGSQSVGPVAETRPVERQIEARPVDDSLGSMVRCVHIATTFLVSPQHAIPTFWVGTNNGTVYAFTISLPPRDKRKDADVSSHLGKEIQLKHRAPVLSVTVVDANGLPVHEHSVPPHRVLICSEEQFKIFTLPSLKPMCKLKLTAHEGCRVRKTSFAKFVTADNRTTETCLLCLTNLGECFVLSVPELRRQLNSAVIPSEDINGITSLTFTTEGEAFYLHSSSEFQRITLSATKVTALNCKVDLPESCQWAWQNNDDDSTSEAESDEEVNEESPAEDSKMKESEEAEEEEDEKSEEKEGSDEGPMVNGSLGSTGKPLENGLYDERHELSVGDITVDSVKDHIINSNHSLNDISHDETKTTVKTTTTIITESNVTPAN</sequence>
<evidence type="ECO:0000256" key="7">
    <source>
        <dbReference type="ARBA" id="ARBA00022574"/>
    </source>
</evidence>
<accession>A0AAW2IBD5</accession>
<dbReference type="Pfam" id="PF08596">
    <property type="entry name" value="Lgl_C"/>
    <property type="match status" value="1"/>
</dbReference>
<dbReference type="PROSITE" id="PS50082">
    <property type="entry name" value="WD_REPEATS_2"/>
    <property type="match status" value="1"/>
</dbReference>